<gene>
    <name evidence="6" type="ORF">BDN71DRAFT_1161403</name>
</gene>
<dbReference type="Proteomes" id="UP000807025">
    <property type="component" value="Unassembled WGS sequence"/>
</dbReference>
<dbReference type="Gene3D" id="3.90.190.10">
    <property type="entry name" value="Protein tyrosine phosphatase superfamily"/>
    <property type="match status" value="1"/>
</dbReference>
<dbReference type="PANTHER" id="PTHR10159">
    <property type="entry name" value="DUAL SPECIFICITY PROTEIN PHOSPHATASE"/>
    <property type="match status" value="1"/>
</dbReference>
<dbReference type="SUPFAM" id="SSF52799">
    <property type="entry name" value="(Phosphotyrosine protein) phosphatases II"/>
    <property type="match status" value="1"/>
</dbReference>
<proteinExistence type="inferred from homology"/>
<dbReference type="GO" id="GO:0008330">
    <property type="term" value="F:protein tyrosine/threonine phosphatase activity"/>
    <property type="evidence" value="ECO:0007669"/>
    <property type="project" value="TreeGrafter"/>
</dbReference>
<dbReference type="SMART" id="SM00195">
    <property type="entry name" value="DSPc"/>
    <property type="match status" value="1"/>
</dbReference>
<protein>
    <recommendedName>
        <fullName evidence="2">protein-tyrosine-phosphatase</fullName>
        <ecNumber evidence="2">3.1.3.48</ecNumber>
    </recommendedName>
</protein>
<dbReference type="InterPro" id="IPR020422">
    <property type="entry name" value="TYR_PHOSPHATASE_DUAL_dom"/>
</dbReference>
<dbReference type="PROSITE" id="PS50054">
    <property type="entry name" value="TYR_PHOSPHATASE_DUAL"/>
    <property type="match status" value="1"/>
</dbReference>
<evidence type="ECO:0000256" key="3">
    <source>
        <dbReference type="ARBA" id="ARBA00022801"/>
    </source>
</evidence>
<evidence type="ECO:0000256" key="4">
    <source>
        <dbReference type="ARBA" id="ARBA00022912"/>
    </source>
</evidence>
<dbReference type="GO" id="GO:0033550">
    <property type="term" value="F:MAP kinase tyrosine phosphatase activity"/>
    <property type="evidence" value="ECO:0007669"/>
    <property type="project" value="TreeGrafter"/>
</dbReference>
<keyword evidence="3" id="KW-0378">Hydrolase</keyword>
<dbReference type="PANTHER" id="PTHR10159:SF519">
    <property type="entry name" value="DUAL SPECIFICITY PROTEIN PHOSPHATASE MPK3"/>
    <property type="match status" value="1"/>
</dbReference>
<evidence type="ECO:0000313" key="7">
    <source>
        <dbReference type="Proteomes" id="UP000807025"/>
    </source>
</evidence>
<organism evidence="6 7">
    <name type="scientific">Pleurotus eryngii</name>
    <name type="common">Boletus of the steppes</name>
    <dbReference type="NCBI Taxonomy" id="5323"/>
    <lineage>
        <taxon>Eukaryota</taxon>
        <taxon>Fungi</taxon>
        <taxon>Dikarya</taxon>
        <taxon>Basidiomycota</taxon>
        <taxon>Agaricomycotina</taxon>
        <taxon>Agaricomycetes</taxon>
        <taxon>Agaricomycetidae</taxon>
        <taxon>Agaricales</taxon>
        <taxon>Pleurotineae</taxon>
        <taxon>Pleurotaceae</taxon>
        <taxon>Pleurotus</taxon>
    </lineage>
</organism>
<comment type="caution">
    <text evidence="6">The sequence shown here is derived from an EMBL/GenBank/DDBJ whole genome shotgun (WGS) entry which is preliminary data.</text>
</comment>
<evidence type="ECO:0000256" key="1">
    <source>
        <dbReference type="ARBA" id="ARBA00008601"/>
    </source>
</evidence>
<dbReference type="GO" id="GO:0005737">
    <property type="term" value="C:cytoplasm"/>
    <property type="evidence" value="ECO:0007669"/>
    <property type="project" value="TreeGrafter"/>
</dbReference>
<dbReference type="Pfam" id="PF00782">
    <property type="entry name" value="DSPc"/>
    <property type="match status" value="1"/>
</dbReference>
<feature type="domain" description="Tyrosine-protein phosphatase" evidence="5">
    <location>
        <begin position="78"/>
        <end position="241"/>
    </location>
</feature>
<name>A0A9P5ZR90_PLEER</name>
<dbReference type="GO" id="GO:0017017">
    <property type="term" value="F:MAP kinase tyrosine/serine/threonine phosphatase activity"/>
    <property type="evidence" value="ECO:0007669"/>
    <property type="project" value="TreeGrafter"/>
</dbReference>
<evidence type="ECO:0000313" key="6">
    <source>
        <dbReference type="EMBL" id="KAF9493017.1"/>
    </source>
</evidence>
<keyword evidence="4" id="KW-0904">Protein phosphatase</keyword>
<dbReference type="GO" id="GO:0043409">
    <property type="term" value="P:negative regulation of MAPK cascade"/>
    <property type="evidence" value="ECO:0007669"/>
    <property type="project" value="TreeGrafter"/>
</dbReference>
<dbReference type="InterPro" id="IPR029021">
    <property type="entry name" value="Prot-tyrosine_phosphatase-like"/>
</dbReference>
<dbReference type="EMBL" id="MU154592">
    <property type="protein sequence ID" value="KAF9493017.1"/>
    <property type="molecule type" value="Genomic_DNA"/>
</dbReference>
<dbReference type="OrthoDB" id="273181at2759"/>
<dbReference type="EC" id="3.1.3.48" evidence="2"/>
<keyword evidence="7" id="KW-1185">Reference proteome</keyword>
<dbReference type="AlphaFoldDB" id="A0A9P5ZR90"/>
<dbReference type="CDD" id="cd14498">
    <property type="entry name" value="DSP"/>
    <property type="match status" value="1"/>
</dbReference>
<comment type="similarity">
    <text evidence="1">Belongs to the protein-tyrosine phosphatase family. Non-receptor class dual specificity subfamily.</text>
</comment>
<accession>A0A9P5ZR90</accession>
<sequence length="253" mass="28286">MDIILAPKPEDKAYLIAFPRRAWLVPTCVLLIGVHPYLYPASTFTMIRFDTLPPEVVQAMCTPMHQILPAAPSPSPSGSSAATTGALYVGSISALSDKDYLLAHHITHLVQVLDAPWIPLSEKDGFNCYRIQILDASSVDLRPHLEAVCEHIEVALRSGRNVLIHCQQVRNRIFPPPPYPYRHTYLQGVSRSPAIAIAYLIRNLGMTYDAAHALLKRKRACVKPNSGFVKALQEWEGICGRQRRPNNVRRFTT</sequence>
<evidence type="ECO:0000256" key="2">
    <source>
        <dbReference type="ARBA" id="ARBA00013064"/>
    </source>
</evidence>
<evidence type="ECO:0000259" key="5">
    <source>
        <dbReference type="PROSITE" id="PS50054"/>
    </source>
</evidence>
<reference evidence="6" key="1">
    <citation type="submission" date="2020-11" db="EMBL/GenBank/DDBJ databases">
        <authorList>
            <consortium name="DOE Joint Genome Institute"/>
            <person name="Ahrendt S."/>
            <person name="Riley R."/>
            <person name="Andreopoulos W."/>
            <person name="Labutti K."/>
            <person name="Pangilinan J."/>
            <person name="Ruiz-Duenas F.J."/>
            <person name="Barrasa J.M."/>
            <person name="Sanchez-Garcia M."/>
            <person name="Camarero S."/>
            <person name="Miyauchi S."/>
            <person name="Serrano A."/>
            <person name="Linde D."/>
            <person name="Babiker R."/>
            <person name="Drula E."/>
            <person name="Ayuso-Fernandez I."/>
            <person name="Pacheco R."/>
            <person name="Padilla G."/>
            <person name="Ferreira P."/>
            <person name="Barriuso J."/>
            <person name="Kellner H."/>
            <person name="Castanera R."/>
            <person name="Alfaro M."/>
            <person name="Ramirez L."/>
            <person name="Pisabarro A.G."/>
            <person name="Kuo A."/>
            <person name="Tritt A."/>
            <person name="Lipzen A."/>
            <person name="He G."/>
            <person name="Yan M."/>
            <person name="Ng V."/>
            <person name="Cullen D."/>
            <person name="Martin F."/>
            <person name="Rosso M.-N."/>
            <person name="Henrissat B."/>
            <person name="Hibbett D."/>
            <person name="Martinez A.T."/>
            <person name="Grigoriev I.V."/>
        </authorList>
    </citation>
    <scope>NUCLEOTIDE SEQUENCE</scope>
    <source>
        <strain evidence="6">ATCC 90797</strain>
    </source>
</reference>
<dbReference type="InterPro" id="IPR000340">
    <property type="entry name" value="Dual-sp_phosphatase_cat-dom"/>
</dbReference>